<evidence type="ECO:0008006" key="5">
    <source>
        <dbReference type="Google" id="ProtNLM"/>
    </source>
</evidence>
<dbReference type="Gene3D" id="2.30.42.10">
    <property type="match status" value="1"/>
</dbReference>
<dbReference type="SUPFAM" id="SSF50494">
    <property type="entry name" value="Trypsin-like serine proteases"/>
    <property type="match status" value="1"/>
</dbReference>
<dbReference type="SUPFAM" id="SSF50156">
    <property type="entry name" value="PDZ domain-like"/>
    <property type="match status" value="1"/>
</dbReference>
<evidence type="ECO:0000313" key="3">
    <source>
        <dbReference type="EMBL" id="GJM94594.1"/>
    </source>
</evidence>
<protein>
    <recommendedName>
        <fullName evidence="5">PDZ domain-containing protein</fullName>
    </recommendedName>
</protein>
<reference evidence="3" key="2">
    <citation type="submission" date="2021-12" db="EMBL/GenBank/DDBJ databases">
        <title>Resequencing data analysis of finger millet.</title>
        <authorList>
            <person name="Hatakeyama M."/>
            <person name="Aluri S."/>
            <person name="Balachadran M.T."/>
            <person name="Sivarajan S.R."/>
            <person name="Poveda L."/>
            <person name="Shimizu-Inatsugi R."/>
            <person name="Schlapbach R."/>
            <person name="Sreeman S.M."/>
            <person name="Shimizu K.K."/>
        </authorList>
    </citation>
    <scope>NUCLEOTIDE SEQUENCE</scope>
</reference>
<feature type="compositionally biased region" description="Polar residues" evidence="1">
    <location>
        <begin position="328"/>
        <end position="337"/>
    </location>
</feature>
<keyword evidence="2" id="KW-0472">Membrane</keyword>
<keyword evidence="2" id="KW-1133">Transmembrane helix</keyword>
<dbReference type="Gene3D" id="2.40.10.120">
    <property type="match status" value="1"/>
</dbReference>
<accession>A0AAV5C900</accession>
<feature type="region of interest" description="Disordered" evidence="1">
    <location>
        <begin position="326"/>
        <end position="537"/>
    </location>
</feature>
<evidence type="ECO:0000256" key="1">
    <source>
        <dbReference type="SAM" id="MobiDB-lite"/>
    </source>
</evidence>
<keyword evidence="2" id="KW-0812">Transmembrane</keyword>
<feature type="compositionally biased region" description="Basic and acidic residues" evidence="1">
    <location>
        <begin position="395"/>
        <end position="409"/>
    </location>
</feature>
<dbReference type="InterPro" id="IPR036034">
    <property type="entry name" value="PDZ_sf"/>
</dbReference>
<keyword evidence="4" id="KW-1185">Reference proteome</keyword>
<reference evidence="3" key="1">
    <citation type="journal article" date="2018" name="DNA Res.">
        <title>Multiple hybrid de novo genome assembly of finger millet, an orphan allotetraploid crop.</title>
        <authorList>
            <person name="Hatakeyama M."/>
            <person name="Aluri S."/>
            <person name="Balachadran M.T."/>
            <person name="Sivarajan S.R."/>
            <person name="Patrignani A."/>
            <person name="Gruter S."/>
            <person name="Poveda L."/>
            <person name="Shimizu-Inatsugi R."/>
            <person name="Baeten J."/>
            <person name="Francoijs K.J."/>
            <person name="Nataraja K.N."/>
            <person name="Reddy Y.A.N."/>
            <person name="Phadnis S."/>
            <person name="Ravikumar R.L."/>
            <person name="Schlapbach R."/>
            <person name="Sreeman S.M."/>
            <person name="Shimizu K.K."/>
        </authorList>
    </citation>
    <scope>NUCLEOTIDE SEQUENCE</scope>
</reference>
<gene>
    <name evidence="3" type="primary">ga11255</name>
    <name evidence="3" type="ORF">PR202_ga11255</name>
</gene>
<dbReference type="Pfam" id="PF13365">
    <property type="entry name" value="Trypsin_2"/>
    <property type="match status" value="1"/>
</dbReference>
<name>A0AAV5C900_ELECO</name>
<dbReference type="AlphaFoldDB" id="A0AAV5C900"/>
<dbReference type="PANTHER" id="PTHR47389:SF5">
    <property type="entry name" value="OS09G0436700 PROTEIN"/>
    <property type="match status" value="1"/>
</dbReference>
<feature type="transmembrane region" description="Helical" evidence="2">
    <location>
        <begin position="57"/>
        <end position="81"/>
    </location>
</feature>
<sequence>MAFADGKLLAQCSGILIKLNEEDQVATILTSADLICTKFPSIHDKSSTREFAPHAKVGLLSSVLVLIALLGVRFLVISSFLQPLFQVDVHLLDDSIADGHLLNYHKHYNIAVLEVAVKESFQLPNLSSEVKLAQEVFVLGRDASLNLIVSHGRVDYMGPGLFKNNHYMYITCGVAKCGTGGPVIDFDGTFVGMASPTQRMSFIPVSIILRCLQLWEDHQWIVQAAGYLELVVLPTNEMLAVVYWVLVAVKGSPHYWLPKLRARGEKISCKFKIDDGLIVQKVSEGLAAEKTGIRIGDIIETCNGKQIVTTVDVGVFHIRKESHRTKADSTYNVSSAERSSRPDELTTVVKPTATGSSLVCPGLQGSRTGSGRPSPLPQIRASITKFPVPSSPPETTDHRCGRRSSDRPHRVLRRFHRTLRRADMAPTTSRKGEGEGSGSKTRAASKRRDTPARALTPSVTTRSRAAQSDSARRKRSADRAADKEHLDEPKRARAADRSREEEEEDTGSRSTGAQASASDVAEPAASSSRASSAVSSPLRCPYVPQVVKSHNPDGTEIYDPYIDSAVVSAYFEENKKYRVKLGTFEAIVFVSDTNYSS</sequence>
<dbReference type="InterPro" id="IPR009003">
    <property type="entry name" value="Peptidase_S1_PA"/>
</dbReference>
<feature type="compositionally biased region" description="Basic residues" evidence="1">
    <location>
        <begin position="410"/>
        <end position="419"/>
    </location>
</feature>
<dbReference type="Proteomes" id="UP001054889">
    <property type="component" value="Unassembled WGS sequence"/>
</dbReference>
<evidence type="ECO:0000256" key="2">
    <source>
        <dbReference type="SAM" id="Phobius"/>
    </source>
</evidence>
<evidence type="ECO:0000313" key="4">
    <source>
        <dbReference type="Proteomes" id="UP001054889"/>
    </source>
</evidence>
<proteinExistence type="predicted"/>
<comment type="caution">
    <text evidence="3">The sequence shown here is derived from an EMBL/GenBank/DDBJ whole genome shotgun (WGS) entry which is preliminary data.</text>
</comment>
<organism evidence="3 4">
    <name type="scientific">Eleusine coracana subsp. coracana</name>
    <dbReference type="NCBI Taxonomy" id="191504"/>
    <lineage>
        <taxon>Eukaryota</taxon>
        <taxon>Viridiplantae</taxon>
        <taxon>Streptophyta</taxon>
        <taxon>Embryophyta</taxon>
        <taxon>Tracheophyta</taxon>
        <taxon>Spermatophyta</taxon>
        <taxon>Magnoliopsida</taxon>
        <taxon>Liliopsida</taxon>
        <taxon>Poales</taxon>
        <taxon>Poaceae</taxon>
        <taxon>PACMAD clade</taxon>
        <taxon>Chloridoideae</taxon>
        <taxon>Cynodonteae</taxon>
        <taxon>Eleusininae</taxon>
        <taxon>Eleusine</taxon>
    </lineage>
</organism>
<dbReference type="PANTHER" id="PTHR47389">
    <property type="entry name" value="OS09G0436400 PROTEIN"/>
    <property type="match status" value="1"/>
</dbReference>
<feature type="compositionally biased region" description="Basic and acidic residues" evidence="1">
    <location>
        <begin position="477"/>
        <end position="500"/>
    </location>
</feature>
<feature type="compositionally biased region" description="Low complexity" evidence="1">
    <location>
        <begin position="524"/>
        <end position="536"/>
    </location>
</feature>
<dbReference type="EMBL" id="BQKI01000005">
    <property type="protein sequence ID" value="GJM94594.1"/>
    <property type="molecule type" value="Genomic_DNA"/>
</dbReference>